<dbReference type="Proteomes" id="UP000324767">
    <property type="component" value="Unassembled WGS sequence"/>
</dbReference>
<reference evidence="3 4" key="1">
    <citation type="submission" date="2019-09" db="EMBL/GenBank/DDBJ databases">
        <title>The hologenome of the rock-dwelling lichen Lasallia pustulata.</title>
        <authorList>
            <person name="Greshake Tzovaras B."/>
            <person name="Segers F."/>
            <person name="Bicker A."/>
            <person name="Dal Grande F."/>
            <person name="Otte J."/>
            <person name="Hankeln T."/>
            <person name="Schmitt I."/>
            <person name="Ebersberger I."/>
        </authorList>
    </citation>
    <scope>NUCLEOTIDE SEQUENCE [LARGE SCALE GENOMIC DNA]</scope>
    <source>
        <strain evidence="3">A1-1</strain>
    </source>
</reference>
<organism evidence="3 4">
    <name type="scientific">Lasallia pustulata</name>
    <dbReference type="NCBI Taxonomy" id="136370"/>
    <lineage>
        <taxon>Eukaryota</taxon>
        <taxon>Fungi</taxon>
        <taxon>Dikarya</taxon>
        <taxon>Ascomycota</taxon>
        <taxon>Pezizomycotina</taxon>
        <taxon>Lecanoromycetes</taxon>
        <taxon>OSLEUM clade</taxon>
        <taxon>Umbilicariomycetidae</taxon>
        <taxon>Umbilicariales</taxon>
        <taxon>Umbilicariaceae</taxon>
        <taxon>Lasallia</taxon>
    </lineage>
</organism>
<evidence type="ECO:0000256" key="1">
    <source>
        <dbReference type="SAM" id="MobiDB-lite"/>
    </source>
</evidence>
<feature type="domain" description="DUF4219" evidence="2">
    <location>
        <begin position="15"/>
        <end position="40"/>
    </location>
</feature>
<dbReference type="Pfam" id="PF13961">
    <property type="entry name" value="DUF4219"/>
    <property type="match status" value="1"/>
</dbReference>
<evidence type="ECO:0000313" key="3">
    <source>
        <dbReference type="EMBL" id="KAA6410316.1"/>
    </source>
</evidence>
<proteinExistence type="predicted"/>
<feature type="compositionally biased region" description="Basic residues" evidence="1">
    <location>
        <begin position="96"/>
        <end position="106"/>
    </location>
</feature>
<name>A0A5M8PN31_9LECA</name>
<accession>A0A5M8PN31</accession>
<dbReference type="AlphaFoldDB" id="A0A5M8PN31"/>
<evidence type="ECO:0000313" key="4">
    <source>
        <dbReference type="Proteomes" id="UP000324767"/>
    </source>
</evidence>
<dbReference type="InterPro" id="IPR025314">
    <property type="entry name" value="DUF4219"/>
</dbReference>
<evidence type="ECO:0000259" key="2">
    <source>
        <dbReference type="Pfam" id="PF13961"/>
    </source>
</evidence>
<protein>
    <recommendedName>
        <fullName evidence="2">DUF4219 domain-containing protein</fullName>
    </recommendedName>
</protein>
<feature type="region of interest" description="Disordered" evidence="1">
    <location>
        <begin position="91"/>
        <end position="114"/>
    </location>
</feature>
<sequence>MDYKLPRGATPIPQLNDTNYRTWAIYVKNYLRAQGYWDVVDGGTTQALTPEGKKWDMADARAWLAIAACCSEADAILPSYKEESARELWERLERTKKPRGSARRAGSKNAATTA</sequence>
<comment type="caution">
    <text evidence="3">The sequence shown here is derived from an EMBL/GenBank/DDBJ whole genome shotgun (WGS) entry which is preliminary data.</text>
</comment>
<gene>
    <name evidence="3" type="ORF">FRX48_05737</name>
</gene>
<dbReference type="EMBL" id="VXIT01000009">
    <property type="protein sequence ID" value="KAA6410316.1"/>
    <property type="molecule type" value="Genomic_DNA"/>
</dbReference>
<dbReference type="OrthoDB" id="1880601at2759"/>